<evidence type="ECO:0000256" key="2">
    <source>
        <dbReference type="ARBA" id="ARBA00022692"/>
    </source>
</evidence>
<dbReference type="PANTHER" id="PTHR35371:SF1">
    <property type="entry name" value="BLR7753 PROTEIN"/>
    <property type="match status" value="1"/>
</dbReference>
<name>A0A165I5V5_EXIGL</name>
<dbReference type="Gene3D" id="1.20.120.550">
    <property type="entry name" value="Membrane associated eicosanoid/glutathione metabolism-like domain"/>
    <property type="match status" value="1"/>
</dbReference>
<keyword evidence="7" id="KW-1185">Reference proteome</keyword>
<proteinExistence type="predicted"/>
<keyword evidence="3 5" id="KW-1133">Transmembrane helix</keyword>
<feature type="transmembrane region" description="Helical" evidence="5">
    <location>
        <begin position="6"/>
        <end position="27"/>
    </location>
</feature>
<organism evidence="6 7">
    <name type="scientific">Exidia glandulosa HHB12029</name>
    <dbReference type="NCBI Taxonomy" id="1314781"/>
    <lineage>
        <taxon>Eukaryota</taxon>
        <taxon>Fungi</taxon>
        <taxon>Dikarya</taxon>
        <taxon>Basidiomycota</taxon>
        <taxon>Agaricomycotina</taxon>
        <taxon>Agaricomycetes</taxon>
        <taxon>Auriculariales</taxon>
        <taxon>Exidiaceae</taxon>
        <taxon>Exidia</taxon>
    </lineage>
</organism>
<reference evidence="6 7" key="1">
    <citation type="journal article" date="2016" name="Mol. Biol. Evol.">
        <title>Comparative Genomics of Early-Diverging Mushroom-Forming Fungi Provides Insights into the Origins of Lignocellulose Decay Capabilities.</title>
        <authorList>
            <person name="Nagy L.G."/>
            <person name="Riley R."/>
            <person name="Tritt A."/>
            <person name="Adam C."/>
            <person name="Daum C."/>
            <person name="Floudas D."/>
            <person name="Sun H."/>
            <person name="Yadav J.S."/>
            <person name="Pangilinan J."/>
            <person name="Larsson K.H."/>
            <person name="Matsuura K."/>
            <person name="Barry K."/>
            <person name="Labutti K."/>
            <person name="Kuo R."/>
            <person name="Ohm R.A."/>
            <person name="Bhattacharya S.S."/>
            <person name="Shirouzu T."/>
            <person name="Yoshinaga Y."/>
            <person name="Martin F.M."/>
            <person name="Grigoriev I.V."/>
            <person name="Hibbett D.S."/>
        </authorList>
    </citation>
    <scope>NUCLEOTIDE SEQUENCE [LARGE SCALE GENOMIC DNA]</scope>
    <source>
        <strain evidence="6 7">HHB12029</strain>
    </source>
</reference>
<gene>
    <name evidence="6" type="ORF">EXIGLDRAFT_717792</name>
</gene>
<dbReference type="GO" id="GO:0016020">
    <property type="term" value="C:membrane"/>
    <property type="evidence" value="ECO:0007669"/>
    <property type="project" value="UniProtKB-SubCell"/>
</dbReference>
<keyword evidence="2 5" id="KW-0812">Transmembrane</keyword>
<keyword evidence="4 5" id="KW-0472">Membrane</keyword>
<evidence type="ECO:0000256" key="5">
    <source>
        <dbReference type="SAM" id="Phobius"/>
    </source>
</evidence>
<comment type="subcellular location">
    <subcellularLocation>
        <location evidence="1">Membrane</location>
    </subcellularLocation>
</comment>
<sequence>MSVAAFINTPLSYFSIPIIWLSAFFLVRMRVDLVEAKIGWDYLVGAPENLERLKKDSADKEFVNRVLHIERAHQNTLEAFPLWAVAVIVGNAAGMSNRTLNICSALYVGGRFLYVYLFINQKTFKQSRTRSLSWALTTLIPLYVLFHSAIIRSRWTN</sequence>
<evidence type="ECO:0000256" key="1">
    <source>
        <dbReference type="ARBA" id="ARBA00004370"/>
    </source>
</evidence>
<dbReference type="InterPro" id="IPR023352">
    <property type="entry name" value="MAPEG-like_dom_sf"/>
</dbReference>
<evidence type="ECO:0000256" key="4">
    <source>
        <dbReference type="ARBA" id="ARBA00023136"/>
    </source>
</evidence>
<feature type="transmembrane region" description="Helical" evidence="5">
    <location>
        <begin position="99"/>
        <end position="119"/>
    </location>
</feature>
<evidence type="ECO:0000313" key="7">
    <source>
        <dbReference type="Proteomes" id="UP000077266"/>
    </source>
</evidence>
<evidence type="ECO:0008006" key="8">
    <source>
        <dbReference type="Google" id="ProtNLM"/>
    </source>
</evidence>
<dbReference type="Pfam" id="PF01124">
    <property type="entry name" value="MAPEG"/>
    <property type="match status" value="1"/>
</dbReference>
<dbReference type="SUPFAM" id="SSF161084">
    <property type="entry name" value="MAPEG domain-like"/>
    <property type="match status" value="1"/>
</dbReference>
<evidence type="ECO:0000256" key="3">
    <source>
        <dbReference type="ARBA" id="ARBA00022989"/>
    </source>
</evidence>
<accession>A0A165I5V5</accession>
<feature type="transmembrane region" description="Helical" evidence="5">
    <location>
        <begin position="131"/>
        <end position="151"/>
    </location>
</feature>
<dbReference type="AlphaFoldDB" id="A0A165I5V5"/>
<dbReference type="OrthoDB" id="2122304at2759"/>
<protein>
    <recommendedName>
        <fullName evidence="8">Membrane-associated proteins in eicosanoid and glutathione metabolism</fullName>
    </recommendedName>
</protein>
<dbReference type="InterPro" id="IPR001129">
    <property type="entry name" value="Membr-assoc_MAPEG"/>
</dbReference>
<dbReference type="PANTHER" id="PTHR35371">
    <property type="entry name" value="INNER MEMBRANE PROTEIN"/>
    <property type="match status" value="1"/>
</dbReference>
<evidence type="ECO:0000313" key="6">
    <source>
        <dbReference type="EMBL" id="KZV92943.1"/>
    </source>
</evidence>
<dbReference type="Proteomes" id="UP000077266">
    <property type="component" value="Unassembled WGS sequence"/>
</dbReference>
<dbReference type="EMBL" id="KV425999">
    <property type="protein sequence ID" value="KZV92943.1"/>
    <property type="molecule type" value="Genomic_DNA"/>
</dbReference>
<dbReference type="InParanoid" id="A0A165I5V5"/>